<protein>
    <submittedName>
        <fullName evidence="2">Uncharacterized protein</fullName>
    </submittedName>
</protein>
<reference evidence="2 3" key="1">
    <citation type="submission" date="2024-09" db="EMBL/GenBank/DDBJ databases">
        <title>Rethinking Asexuality: The Enigmatic Case of Functional Sexual Genes in Lepraria (Stereocaulaceae).</title>
        <authorList>
            <person name="Doellman M."/>
            <person name="Sun Y."/>
            <person name="Barcenas-Pena A."/>
            <person name="Lumbsch H.T."/>
            <person name="Grewe F."/>
        </authorList>
    </citation>
    <scope>NUCLEOTIDE SEQUENCE [LARGE SCALE GENOMIC DNA]</scope>
    <source>
        <strain evidence="2 3">Grewe 0041</strain>
    </source>
</reference>
<sequence length="79" mass="8746">MVHRRHLPDFIQDLTVSGICWCLSLAVVLILIGCAYGIDELNDSVIIVVVFCLAIAHPGPLFAKVESERMINVDEEPKV</sequence>
<gene>
    <name evidence="2" type="ORF">ABVK25_008885</name>
</gene>
<feature type="transmembrane region" description="Helical" evidence="1">
    <location>
        <begin position="14"/>
        <end position="38"/>
    </location>
</feature>
<comment type="caution">
    <text evidence="2">The sequence shown here is derived from an EMBL/GenBank/DDBJ whole genome shotgun (WGS) entry which is preliminary data.</text>
</comment>
<organism evidence="2 3">
    <name type="scientific">Lepraria finkii</name>
    <dbReference type="NCBI Taxonomy" id="1340010"/>
    <lineage>
        <taxon>Eukaryota</taxon>
        <taxon>Fungi</taxon>
        <taxon>Dikarya</taxon>
        <taxon>Ascomycota</taxon>
        <taxon>Pezizomycotina</taxon>
        <taxon>Lecanoromycetes</taxon>
        <taxon>OSLEUM clade</taxon>
        <taxon>Lecanoromycetidae</taxon>
        <taxon>Lecanorales</taxon>
        <taxon>Lecanorineae</taxon>
        <taxon>Stereocaulaceae</taxon>
        <taxon>Lepraria</taxon>
    </lineage>
</organism>
<name>A0ABR4B1Q0_9LECA</name>
<keyword evidence="1" id="KW-0472">Membrane</keyword>
<keyword evidence="1" id="KW-1133">Transmembrane helix</keyword>
<evidence type="ECO:0000313" key="3">
    <source>
        <dbReference type="Proteomes" id="UP001590951"/>
    </source>
</evidence>
<keyword evidence="3" id="KW-1185">Reference proteome</keyword>
<keyword evidence="1" id="KW-0812">Transmembrane</keyword>
<accession>A0ABR4B1Q0</accession>
<dbReference type="Proteomes" id="UP001590951">
    <property type="component" value="Unassembled WGS sequence"/>
</dbReference>
<dbReference type="EMBL" id="JBHFEH010000042">
    <property type="protein sequence ID" value="KAL2050824.1"/>
    <property type="molecule type" value="Genomic_DNA"/>
</dbReference>
<evidence type="ECO:0000313" key="2">
    <source>
        <dbReference type="EMBL" id="KAL2050824.1"/>
    </source>
</evidence>
<dbReference type="PROSITE" id="PS51257">
    <property type="entry name" value="PROKAR_LIPOPROTEIN"/>
    <property type="match status" value="1"/>
</dbReference>
<feature type="transmembrane region" description="Helical" evidence="1">
    <location>
        <begin position="44"/>
        <end position="63"/>
    </location>
</feature>
<proteinExistence type="predicted"/>
<evidence type="ECO:0000256" key="1">
    <source>
        <dbReference type="SAM" id="Phobius"/>
    </source>
</evidence>